<dbReference type="PIRSF" id="PIRSF000022">
    <property type="entry name" value="Bc1_14K"/>
    <property type="match status" value="1"/>
</dbReference>
<dbReference type="PANTHER" id="PTHR12022">
    <property type="entry name" value="UBIQUINOL-CYTOCHROME C REDUCTASE COMPLEX 14 KD PROTEIN"/>
    <property type="match status" value="1"/>
</dbReference>
<evidence type="ECO:0000256" key="6">
    <source>
        <dbReference type="ARBA" id="ARBA00022792"/>
    </source>
</evidence>
<dbReference type="GO" id="GO:0005743">
    <property type="term" value="C:mitochondrial inner membrane"/>
    <property type="evidence" value="ECO:0007669"/>
    <property type="project" value="UniProtKB-SubCell"/>
</dbReference>
<dbReference type="Proteomes" id="UP001142055">
    <property type="component" value="Chromosome 1"/>
</dbReference>
<keyword evidence="8 11" id="KW-0496">Mitochondrion</keyword>
<protein>
    <recommendedName>
        <fullName evidence="3 11">Cytochrome b-c1 complex subunit 7</fullName>
    </recommendedName>
</protein>
<evidence type="ECO:0000256" key="7">
    <source>
        <dbReference type="ARBA" id="ARBA00022982"/>
    </source>
</evidence>
<dbReference type="Pfam" id="PF02271">
    <property type="entry name" value="UCR_14kD"/>
    <property type="match status" value="1"/>
</dbReference>
<evidence type="ECO:0000256" key="10">
    <source>
        <dbReference type="ARBA" id="ARBA00038521"/>
    </source>
</evidence>
<comment type="subunit">
    <text evidence="10">Component of the ubiquinol-cytochrome c oxidoreductase (cytochrome b-c1 complex, complex III, CIII), a multisubunit enzyme composed of 3 respiratory subunits cytochrome b, cytochrome c1 and Rieske protein, 2 core protein subunits, and additional low-molecular weight protein subunits. The complex exists as an obligatory dimer and forms supercomplexes (SCs) in the inner mitochondrial membrane with cytochrome c oxidase (complex IV, CIV).</text>
</comment>
<name>A0A9Q0MB60_BLOTA</name>
<keyword evidence="4 11" id="KW-0813">Transport</keyword>
<evidence type="ECO:0000256" key="5">
    <source>
        <dbReference type="ARBA" id="ARBA00022660"/>
    </source>
</evidence>
<dbReference type="OMA" id="REEWAMK"/>
<keyword evidence="13" id="KW-1185">Reference proteome</keyword>
<comment type="function">
    <text evidence="11">Component of the ubiquinol-cytochrome c oxidoreductase, a multisubunit transmembrane complex that is part of the mitochondrial electron transport chain which drives oxidative phosphorylation.</text>
</comment>
<evidence type="ECO:0000256" key="1">
    <source>
        <dbReference type="ARBA" id="ARBA00004443"/>
    </source>
</evidence>
<evidence type="ECO:0000313" key="12">
    <source>
        <dbReference type="EMBL" id="KAJ6223173.1"/>
    </source>
</evidence>
<comment type="similarity">
    <text evidence="2 11">Belongs to the UQCRB/QCR7 family.</text>
</comment>
<dbReference type="GO" id="GO:0045275">
    <property type="term" value="C:respiratory chain complex III"/>
    <property type="evidence" value="ECO:0007669"/>
    <property type="project" value="InterPro"/>
</dbReference>
<evidence type="ECO:0000256" key="2">
    <source>
        <dbReference type="ARBA" id="ARBA00008554"/>
    </source>
</evidence>
<reference evidence="12" key="1">
    <citation type="submission" date="2022-12" db="EMBL/GenBank/DDBJ databases">
        <title>Genome assemblies of Blomia tropicalis.</title>
        <authorList>
            <person name="Cui Y."/>
        </authorList>
    </citation>
    <scope>NUCLEOTIDE SEQUENCE</scope>
    <source>
        <tissue evidence="12">Adult mites</tissue>
    </source>
</reference>
<evidence type="ECO:0000313" key="13">
    <source>
        <dbReference type="Proteomes" id="UP001142055"/>
    </source>
</evidence>
<dbReference type="Gene3D" id="1.10.1090.10">
    <property type="entry name" value="Cytochrome b-c1 complex subunit 7"/>
    <property type="match status" value="1"/>
</dbReference>
<comment type="caution">
    <text evidence="12">The sequence shown here is derived from an EMBL/GenBank/DDBJ whole genome shotgun (WGS) entry which is preliminary data.</text>
</comment>
<evidence type="ECO:0000256" key="3">
    <source>
        <dbReference type="ARBA" id="ARBA00016323"/>
    </source>
</evidence>
<evidence type="ECO:0000256" key="4">
    <source>
        <dbReference type="ARBA" id="ARBA00022448"/>
    </source>
</evidence>
<evidence type="ECO:0000256" key="8">
    <source>
        <dbReference type="ARBA" id="ARBA00023128"/>
    </source>
</evidence>
<evidence type="ECO:0000256" key="9">
    <source>
        <dbReference type="ARBA" id="ARBA00023136"/>
    </source>
</evidence>
<gene>
    <name evidence="12" type="ORF">RDWZM_001718</name>
</gene>
<dbReference type="InterPro" id="IPR036544">
    <property type="entry name" value="QCR7_sf"/>
</dbReference>
<proteinExistence type="inferred from homology"/>
<accession>A0A9Q0MB60</accession>
<dbReference type="EMBL" id="JAPWDV010000001">
    <property type="protein sequence ID" value="KAJ6223173.1"/>
    <property type="molecule type" value="Genomic_DNA"/>
</dbReference>
<dbReference type="PANTHER" id="PTHR12022:SF0">
    <property type="entry name" value="CYTOCHROME B-C1 COMPLEX SUBUNIT 7"/>
    <property type="match status" value="1"/>
</dbReference>
<dbReference type="InterPro" id="IPR003197">
    <property type="entry name" value="QCR7"/>
</dbReference>
<keyword evidence="6 11" id="KW-0999">Mitochondrion inner membrane</keyword>
<dbReference type="SUPFAM" id="SSF81524">
    <property type="entry name" value="14 kDa protein of cytochrome bc1 complex (Ubiquinol-cytochrome c reductase)"/>
    <property type="match status" value="1"/>
</dbReference>
<dbReference type="GO" id="GO:0006122">
    <property type="term" value="P:mitochondrial electron transport, ubiquinol to cytochrome c"/>
    <property type="evidence" value="ECO:0007669"/>
    <property type="project" value="InterPro"/>
</dbReference>
<dbReference type="OrthoDB" id="425749at2759"/>
<keyword evidence="9 11" id="KW-0472">Membrane</keyword>
<organism evidence="12 13">
    <name type="scientific">Blomia tropicalis</name>
    <name type="common">Mite</name>
    <dbReference type="NCBI Taxonomy" id="40697"/>
    <lineage>
        <taxon>Eukaryota</taxon>
        <taxon>Metazoa</taxon>
        <taxon>Ecdysozoa</taxon>
        <taxon>Arthropoda</taxon>
        <taxon>Chelicerata</taxon>
        <taxon>Arachnida</taxon>
        <taxon>Acari</taxon>
        <taxon>Acariformes</taxon>
        <taxon>Sarcoptiformes</taxon>
        <taxon>Astigmata</taxon>
        <taxon>Glycyphagoidea</taxon>
        <taxon>Echimyopodidae</taxon>
        <taxon>Blomia</taxon>
    </lineage>
</organism>
<keyword evidence="5 11" id="KW-0679">Respiratory chain</keyword>
<dbReference type="AlphaFoldDB" id="A0A9Q0MB60"/>
<evidence type="ECO:0000256" key="11">
    <source>
        <dbReference type="PIRNR" id="PIRNR000022"/>
    </source>
</evidence>
<sequence length="118" mass="14432">MVFLTRTLRVFNQPAFKKMYFGMQGYNKFGLYRDDLYDYTDPVHLEALRRLPPDVYDQHCFRVVRASQLEFTKQFLPQEEWPSYEEDQTKGRFLQPYIEEVQKEKLEKEEWVSFLSKD</sequence>
<comment type="subcellular location">
    <subcellularLocation>
        <location evidence="1">Mitochondrion inner membrane</location>
        <topology evidence="1">Peripheral membrane protein</topology>
        <orientation evidence="1">Matrix side</orientation>
    </subcellularLocation>
</comment>
<keyword evidence="7 11" id="KW-0249">Electron transport</keyword>